<dbReference type="InterPro" id="IPR009078">
    <property type="entry name" value="Ferritin-like_SF"/>
</dbReference>
<name>A0A1B7W292_APHFL</name>
<dbReference type="PANTHER" id="PTHR30565">
    <property type="entry name" value="PROTEIN YCIF"/>
    <property type="match status" value="1"/>
</dbReference>
<dbReference type="Pfam" id="PF05974">
    <property type="entry name" value="DUF892"/>
    <property type="match status" value="1"/>
</dbReference>
<dbReference type="Proteomes" id="UP000092382">
    <property type="component" value="Unassembled WGS sequence"/>
</dbReference>
<dbReference type="InterPro" id="IPR047114">
    <property type="entry name" value="YciF"/>
</dbReference>
<comment type="caution">
    <text evidence="2">The sequence shown here is derived from an EMBL/GenBank/DDBJ whole genome shotgun (WGS) entry which is preliminary data.</text>
</comment>
<reference evidence="2 3" key="1">
    <citation type="submission" date="2015-09" db="EMBL/GenBank/DDBJ databases">
        <title>Whole genome shotgun sequence assembly of Aphanizomenon flos-aquae UKL13.</title>
        <authorList>
            <person name="Driscoll C."/>
        </authorList>
    </citation>
    <scope>NUCLEOTIDE SEQUENCE [LARGE SCALE GENOMIC DNA]</scope>
    <source>
        <strain evidence="2">MDT13</strain>
    </source>
</reference>
<keyword evidence="1" id="KW-0175">Coiled coil</keyword>
<dbReference type="EMBL" id="LJOY01000001">
    <property type="protein sequence ID" value="OBQ27411.1"/>
    <property type="molecule type" value="Genomic_DNA"/>
</dbReference>
<dbReference type="Gene3D" id="1.20.1260.10">
    <property type="match status" value="1"/>
</dbReference>
<dbReference type="SUPFAM" id="SSF47240">
    <property type="entry name" value="Ferritin-like"/>
    <property type="match status" value="1"/>
</dbReference>
<evidence type="ECO:0000256" key="1">
    <source>
        <dbReference type="SAM" id="Coils"/>
    </source>
</evidence>
<gene>
    <name evidence="2" type="ORF">AN481_00360</name>
</gene>
<dbReference type="AlphaFoldDB" id="A0A1B7W292"/>
<evidence type="ECO:0000313" key="2">
    <source>
        <dbReference type="EMBL" id="OBQ27411.1"/>
    </source>
</evidence>
<accession>A0A1B7W292</accession>
<dbReference type="PATRIC" id="fig|1710894.3.peg.2241"/>
<evidence type="ECO:0000313" key="3">
    <source>
        <dbReference type="Proteomes" id="UP000092382"/>
    </source>
</evidence>
<feature type="coiled-coil region" evidence="1">
    <location>
        <begin position="149"/>
        <end position="176"/>
    </location>
</feature>
<organism evidence="2 3">
    <name type="scientific">Aphanizomenon flos-aquae LD13</name>
    <dbReference type="NCBI Taxonomy" id="1710894"/>
    <lineage>
        <taxon>Bacteria</taxon>
        <taxon>Bacillati</taxon>
        <taxon>Cyanobacteriota</taxon>
        <taxon>Cyanophyceae</taxon>
        <taxon>Nostocales</taxon>
        <taxon>Aphanizomenonaceae</taxon>
        <taxon>Aphanizomenon</taxon>
    </lineage>
</organism>
<dbReference type="InterPro" id="IPR012347">
    <property type="entry name" value="Ferritin-like"/>
</dbReference>
<protein>
    <submittedName>
        <fullName evidence="2">Uncharacterized protein</fullName>
    </submittedName>
</protein>
<sequence length="189" mass="21814">MVQLSERPGTKKITSLQQKFIYEINTMYDAENRFLEAQQMMWQCCQNSKLKAVIEPHIPETEQHIENLKQILTIFGEQPQRITCDIAAGLISECQKFTLLSADNSKIVDLGLAEWHCKIEQLEITCYRTLIKVAESLRGEVMLGQNQVVQLLEQNLHQEEQTAQKLEQLMMQLVQEAKQPEAKATVKNR</sequence>
<dbReference type="InterPro" id="IPR010287">
    <property type="entry name" value="DUF892_YciF-like"/>
</dbReference>
<dbReference type="PANTHER" id="PTHR30565:SF9">
    <property type="entry name" value="PROTEIN YCIF"/>
    <property type="match status" value="1"/>
</dbReference>
<proteinExistence type="predicted"/>